<comment type="caution">
    <text evidence="3">The sequence shown here is derived from an EMBL/GenBank/DDBJ whole genome shotgun (WGS) entry which is preliminary data.</text>
</comment>
<protein>
    <submittedName>
        <fullName evidence="3">VPLPA-CTERM sorting domain-containing protein</fullName>
    </submittedName>
</protein>
<dbReference type="RefSeq" id="WP_275634502.1">
    <property type="nucleotide sequence ID" value="NZ_JARGYD010000009.1"/>
</dbReference>
<evidence type="ECO:0000256" key="2">
    <source>
        <dbReference type="SAM" id="SignalP"/>
    </source>
</evidence>
<feature type="chain" id="PRO_5047106161" evidence="2">
    <location>
        <begin position="24"/>
        <end position="199"/>
    </location>
</feature>
<evidence type="ECO:0000256" key="1">
    <source>
        <dbReference type="SAM" id="Phobius"/>
    </source>
</evidence>
<keyword evidence="4" id="KW-1185">Reference proteome</keyword>
<keyword evidence="1" id="KW-0812">Transmembrane</keyword>
<proteinExistence type="predicted"/>
<organism evidence="3 4">
    <name type="scientific">Psychromarinibacter halotolerans</name>
    <dbReference type="NCBI Taxonomy" id="1775175"/>
    <lineage>
        <taxon>Bacteria</taxon>
        <taxon>Pseudomonadati</taxon>
        <taxon>Pseudomonadota</taxon>
        <taxon>Alphaproteobacteria</taxon>
        <taxon>Rhodobacterales</taxon>
        <taxon>Paracoccaceae</taxon>
        <taxon>Psychromarinibacter</taxon>
    </lineage>
</organism>
<feature type="signal peptide" evidence="2">
    <location>
        <begin position="1"/>
        <end position="23"/>
    </location>
</feature>
<gene>
    <name evidence="3" type="ORF">ACFOGP_19615</name>
</gene>
<dbReference type="InterPro" id="IPR022472">
    <property type="entry name" value="VPLPA-CTERM"/>
</dbReference>
<evidence type="ECO:0000313" key="3">
    <source>
        <dbReference type="EMBL" id="MFC3144938.1"/>
    </source>
</evidence>
<sequence>MKLLSVCKGAVLAIGLTASTAYATTVDFIVGADTDVADVSACVGCDVTIEQNPLLEGSMFTLGVGESKTLAFFDITADTNNPFFAAGLFGVDATLAFASPGGAASAIGGGGFLSAFGSITLGALVWDQNEFTLNFGNGGIYSIVFDQGVDLILGTAKTIYAEVTLEAAPVPLPASAVLLLAGVGGLGAVRMRKKKAAAA</sequence>
<name>A0ABV7GXB8_9RHOB</name>
<keyword evidence="2" id="KW-0732">Signal</keyword>
<feature type="transmembrane region" description="Helical" evidence="1">
    <location>
        <begin position="170"/>
        <end position="189"/>
    </location>
</feature>
<reference evidence="4" key="1">
    <citation type="journal article" date="2019" name="Int. J. Syst. Evol. Microbiol.">
        <title>The Global Catalogue of Microorganisms (GCM) 10K type strain sequencing project: providing services to taxonomists for standard genome sequencing and annotation.</title>
        <authorList>
            <consortium name="The Broad Institute Genomics Platform"/>
            <consortium name="The Broad Institute Genome Sequencing Center for Infectious Disease"/>
            <person name="Wu L."/>
            <person name="Ma J."/>
        </authorList>
    </citation>
    <scope>NUCLEOTIDE SEQUENCE [LARGE SCALE GENOMIC DNA]</scope>
    <source>
        <strain evidence="4">KCTC 52366</strain>
    </source>
</reference>
<evidence type="ECO:0000313" key="4">
    <source>
        <dbReference type="Proteomes" id="UP001595632"/>
    </source>
</evidence>
<dbReference type="Proteomes" id="UP001595632">
    <property type="component" value="Unassembled WGS sequence"/>
</dbReference>
<dbReference type="EMBL" id="JBHRTB010000010">
    <property type="protein sequence ID" value="MFC3144938.1"/>
    <property type="molecule type" value="Genomic_DNA"/>
</dbReference>
<accession>A0ABV7GXB8</accession>
<keyword evidence="1" id="KW-0472">Membrane</keyword>
<dbReference type="NCBIfam" id="TIGR03370">
    <property type="entry name" value="VPLPA-CTERM"/>
    <property type="match status" value="1"/>
</dbReference>
<keyword evidence="1" id="KW-1133">Transmembrane helix</keyword>